<gene>
    <name evidence="1" type="ORF">POCTA_138.1.T1130080</name>
</gene>
<sequence length="292" mass="34706">MEIYKIWQYGNSQYNEILEEFWRFKQVILNYLTNFEDIILDVIKSHINFTSVFPEVYNFIEKEFSIKDFVNSIQNKYTISNNHIQYKGIKNDTNQLKIELQKIYTQIQMIFQQQLLNQQLLPSRMINLDDQSHHQEIEIINQNEIRRSKLSNGRWLIQTVRIQKEKDYCFKSQNLVFTINGSDIVFGVASYSQVEKHNFEMQYPIPSAYFVRQDGVHFGFGLTEVQQDFSGPGFCSKKGQKVSMKLQTGQNILILENLVTSEKDEYVIPELFDDWCYIFGFRFQNDSIILEQ</sequence>
<proteinExistence type="predicted"/>
<evidence type="ECO:0000313" key="2">
    <source>
        <dbReference type="Proteomes" id="UP000683925"/>
    </source>
</evidence>
<organism evidence="1 2">
    <name type="scientific">Paramecium octaurelia</name>
    <dbReference type="NCBI Taxonomy" id="43137"/>
    <lineage>
        <taxon>Eukaryota</taxon>
        <taxon>Sar</taxon>
        <taxon>Alveolata</taxon>
        <taxon>Ciliophora</taxon>
        <taxon>Intramacronucleata</taxon>
        <taxon>Oligohymenophorea</taxon>
        <taxon>Peniculida</taxon>
        <taxon>Parameciidae</taxon>
        <taxon>Paramecium</taxon>
    </lineage>
</organism>
<dbReference type="AlphaFoldDB" id="A0A8S1X4E4"/>
<dbReference type="OrthoDB" id="300536at2759"/>
<name>A0A8S1X4E4_PAROT</name>
<reference evidence="1" key="1">
    <citation type="submission" date="2021-01" db="EMBL/GenBank/DDBJ databases">
        <authorList>
            <consortium name="Genoscope - CEA"/>
            <person name="William W."/>
        </authorList>
    </citation>
    <scope>NUCLEOTIDE SEQUENCE</scope>
</reference>
<keyword evidence="2" id="KW-1185">Reference proteome</keyword>
<dbReference type="EMBL" id="CAJJDP010000113">
    <property type="protein sequence ID" value="CAD8196984.1"/>
    <property type="molecule type" value="Genomic_DNA"/>
</dbReference>
<comment type="caution">
    <text evidence="1">The sequence shown here is derived from an EMBL/GenBank/DDBJ whole genome shotgun (WGS) entry which is preliminary data.</text>
</comment>
<accession>A0A8S1X4E4</accession>
<dbReference type="Proteomes" id="UP000683925">
    <property type="component" value="Unassembled WGS sequence"/>
</dbReference>
<dbReference type="OMA" id="NGRWLIQ"/>
<protein>
    <submittedName>
        <fullName evidence="1">Uncharacterized protein</fullName>
    </submittedName>
</protein>
<evidence type="ECO:0000313" key="1">
    <source>
        <dbReference type="EMBL" id="CAD8196984.1"/>
    </source>
</evidence>